<dbReference type="Proteomes" id="UP000253061">
    <property type="component" value="Unassembled WGS sequence"/>
</dbReference>
<comment type="caution">
    <text evidence="3">The sequence shown here is derived from an EMBL/GenBank/DDBJ whole genome shotgun (WGS) entry which is preliminary data.</text>
</comment>
<evidence type="ECO:0000313" key="4">
    <source>
        <dbReference type="Proteomes" id="UP000253061"/>
    </source>
</evidence>
<feature type="transmembrane region" description="Helical" evidence="1">
    <location>
        <begin position="152"/>
        <end position="173"/>
    </location>
</feature>
<sequence length="184" mass="19593">MMMARIAFYHLLVLMALLIAGPLATSTSAHAHGAGWQVEDSAQTKTYGFRYTDGSPMAFAEVVVTTKDGKVWQKARTDRIGQFSLGLGSTTPQDAPSELHLKVADGMGHVVQLTYQPTDTTAVPAGGQKAAGASAMTATTIQGTPALFDLPLWASILFGCSILANLFGGLLLWQRRQIARKPSD</sequence>
<keyword evidence="1" id="KW-0812">Transmembrane</keyword>
<keyword evidence="1" id="KW-0472">Membrane</keyword>
<evidence type="ECO:0000256" key="2">
    <source>
        <dbReference type="SAM" id="SignalP"/>
    </source>
</evidence>
<organism evidence="3 4">
    <name type="scientific">Thalassospira profundimaris</name>
    <dbReference type="NCBI Taxonomy" id="502049"/>
    <lineage>
        <taxon>Bacteria</taxon>
        <taxon>Pseudomonadati</taxon>
        <taxon>Pseudomonadota</taxon>
        <taxon>Alphaproteobacteria</taxon>
        <taxon>Rhodospirillales</taxon>
        <taxon>Thalassospiraceae</taxon>
        <taxon>Thalassospira</taxon>
    </lineage>
</organism>
<dbReference type="AlphaFoldDB" id="A0A367V882"/>
<accession>A0A367V882</accession>
<reference evidence="3 4" key="1">
    <citation type="submission" date="2014-07" db="EMBL/GenBank/DDBJ databases">
        <title>Draft genome sequence of Thalassospira profundimaris R8-17.</title>
        <authorList>
            <person name="Lai Q."/>
            <person name="Shao Z."/>
        </authorList>
    </citation>
    <scope>NUCLEOTIDE SEQUENCE [LARGE SCALE GENOMIC DNA]</scope>
    <source>
        <strain evidence="3 4">R8-17</strain>
    </source>
</reference>
<keyword evidence="2" id="KW-0732">Signal</keyword>
<proteinExistence type="predicted"/>
<gene>
    <name evidence="3" type="ORF">TH6_12405</name>
</gene>
<feature type="chain" id="PRO_5016883439" description="Cobalt ABC transporter permease" evidence="2">
    <location>
        <begin position="32"/>
        <end position="184"/>
    </location>
</feature>
<evidence type="ECO:0008006" key="5">
    <source>
        <dbReference type="Google" id="ProtNLM"/>
    </source>
</evidence>
<keyword evidence="1" id="KW-1133">Transmembrane helix</keyword>
<protein>
    <recommendedName>
        <fullName evidence="5">Cobalt ABC transporter permease</fullName>
    </recommendedName>
</protein>
<name>A0A367V882_9PROT</name>
<dbReference type="EMBL" id="JPWB01000005">
    <property type="protein sequence ID" value="RCK21414.1"/>
    <property type="molecule type" value="Genomic_DNA"/>
</dbReference>
<evidence type="ECO:0000313" key="3">
    <source>
        <dbReference type="EMBL" id="RCK21414.1"/>
    </source>
</evidence>
<feature type="signal peptide" evidence="2">
    <location>
        <begin position="1"/>
        <end position="31"/>
    </location>
</feature>
<evidence type="ECO:0000256" key="1">
    <source>
        <dbReference type="SAM" id="Phobius"/>
    </source>
</evidence>